<dbReference type="Proteomes" id="UP001470230">
    <property type="component" value="Unassembled WGS sequence"/>
</dbReference>
<keyword evidence="2" id="KW-1185">Reference proteome</keyword>
<proteinExistence type="predicted"/>
<dbReference type="EMBL" id="JAPFFF010000018">
    <property type="protein sequence ID" value="KAK8860745.1"/>
    <property type="molecule type" value="Genomic_DNA"/>
</dbReference>
<reference evidence="1 2" key="1">
    <citation type="submission" date="2024-04" db="EMBL/GenBank/DDBJ databases">
        <title>Tritrichomonas musculus Genome.</title>
        <authorList>
            <person name="Alves-Ferreira E."/>
            <person name="Grigg M."/>
            <person name="Lorenzi H."/>
            <person name="Galac M."/>
        </authorList>
    </citation>
    <scope>NUCLEOTIDE SEQUENCE [LARGE SCALE GENOMIC DNA]</scope>
    <source>
        <strain evidence="1 2">EAF2021</strain>
    </source>
</reference>
<evidence type="ECO:0000313" key="2">
    <source>
        <dbReference type="Proteomes" id="UP001470230"/>
    </source>
</evidence>
<gene>
    <name evidence="1" type="ORF">M9Y10_012410</name>
</gene>
<name>A0ABR2IES4_9EUKA</name>
<protein>
    <recommendedName>
        <fullName evidence="3">Trafficking protein particle complex subunit</fullName>
    </recommendedName>
</protein>
<accession>A0ABR2IES4</accession>
<organism evidence="1 2">
    <name type="scientific">Tritrichomonas musculus</name>
    <dbReference type="NCBI Taxonomy" id="1915356"/>
    <lineage>
        <taxon>Eukaryota</taxon>
        <taxon>Metamonada</taxon>
        <taxon>Parabasalia</taxon>
        <taxon>Tritrichomonadida</taxon>
        <taxon>Tritrichomonadidae</taxon>
        <taxon>Tritrichomonas</taxon>
    </lineage>
</organism>
<comment type="caution">
    <text evidence="1">The sequence shown here is derived from an EMBL/GenBank/DDBJ whole genome shotgun (WGS) entry which is preliminary data.</text>
</comment>
<sequence length="238" mass="27135">MENQNTASGSFSYLLLSEAVRLFEAKYSKHLDKDALIKKKMERLGIKPGFTITAQILRSDTDGNDVEELRYVANFLIQRLAPQIFNSPKLEGRHKVTKGPTRLNLTLKIYQYSLSSFFQILIGGIFPPKDSNSRIEFLKSQNFSTSSSSPELNKTITKRKSTTSITKKIDPAIEQENERLKFWQNSIAAFFGGAFEGSLIHFGYNTELTEIKVDKETIIFVYSILHMESPYELPSQFL</sequence>
<evidence type="ECO:0000313" key="1">
    <source>
        <dbReference type="EMBL" id="KAK8860745.1"/>
    </source>
</evidence>
<evidence type="ECO:0008006" key="3">
    <source>
        <dbReference type="Google" id="ProtNLM"/>
    </source>
</evidence>